<evidence type="ECO:0000313" key="3">
    <source>
        <dbReference type="EMBL" id="CAE0624191.1"/>
    </source>
</evidence>
<feature type="compositionally biased region" description="Low complexity" evidence="1">
    <location>
        <begin position="363"/>
        <end position="379"/>
    </location>
</feature>
<dbReference type="Gene3D" id="3.30.70.1230">
    <property type="entry name" value="Nucleotide cyclase"/>
    <property type="match status" value="1"/>
</dbReference>
<dbReference type="CDD" id="cd07302">
    <property type="entry name" value="CHD"/>
    <property type="match status" value="1"/>
</dbReference>
<proteinExistence type="predicted"/>
<dbReference type="SMART" id="SM00044">
    <property type="entry name" value="CYCc"/>
    <property type="match status" value="1"/>
</dbReference>
<name>A0A7S3XMT0_HETAK</name>
<dbReference type="GO" id="GO:0004383">
    <property type="term" value="F:guanylate cyclase activity"/>
    <property type="evidence" value="ECO:0007669"/>
    <property type="project" value="TreeGrafter"/>
</dbReference>
<protein>
    <recommendedName>
        <fullName evidence="2">Guanylate cyclase domain-containing protein</fullName>
    </recommendedName>
</protein>
<feature type="domain" description="Guanylate cyclase" evidence="2">
    <location>
        <begin position="24"/>
        <end position="153"/>
    </location>
</feature>
<dbReference type="Pfam" id="PF00211">
    <property type="entry name" value="Guanylate_cyc"/>
    <property type="match status" value="1"/>
</dbReference>
<dbReference type="GO" id="GO:0070482">
    <property type="term" value="P:response to oxygen levels"/>
    <property type="evidence" value="ECO:0007669"/>
    <property type="project" value="TreeGrafter"/>
</dbReference>
<feature type="compositionally biased region" description="Polar residues" evidence="1">
    <location>
        <begin position="532"/>
        <end position="554"/>
    </location>
</feature>
<feature type="compositionally biased region" description="Polar residues" evidence="1">
    <location>
        <begin position="513"/>
        <end position="524"/>
    </location>
</feature>
<feature type="region of interest" description="Disordered" evidence="1">
    <location>
        <begin position="493"/>
        <end position="566"/>
    </location>
</feature>
<dbReference type="InterPro" id="IPR029787">
    <property type="entry name" value="Nucleotide_cyclase"/>
</dbReference>
<dbReference type="InterPro" id="IPR001054">
    <property type="entry name" value="A/G_cyclase"/>
</dbReference>
<feature type="compositionally biased region" description="Basic and acidic residues" evidence="1">
    <location>
        <begin position="693"/>
        <end position="702"/>
    </location>
</feature>
<dbReference type="AlphaFoldDB" id="A0A7S3XMT0"/>
<organism evidence="3">
    <name type="scientific">Heterosigma akashiwo</name>
    <name type="common">Chromophytic alga</name>
    <name type="synonym">Heterosigma carterae</name>
    <dbReference type="NCBI Taxonomy" id="2829"/>
    <lineage>
        <taxon>Eukaryota</taxon>
        <taxon>Sar</taxon>
        <taxon>Stramenopiles</taxon>
        <taxon>Ochrophyta</taxon>
        <taxon>Raphidophyceae</taxon>
        <taxon>Chattonellales</taxon>
        <taxon>Chattonellaceae</taxon>
        <taxon>Heterosigma</taxon>
    </lineage>
</organism>
<dbReference type="GO" id="GO:0019934">
    <property type="term" value="P:cGMP-mediated signaling"/>
    <property type="evidence" value="ECO:0007669"/>
    <property type="project" value="TreeGrafter"/>
</dbReference>
<dbReference type="GO" id="GO:0008074">
    <property type="term" value="C:guanylate cyclase complex, soluble"/>
    <property type="evidence" value="ECO:0007669"/>
    <property type="project" value="TreeGrafter"/>
</dbReference>
<feature type="compositionally biased region" description="Low complexity" evidence="1">
    <location>
        <begin position="289"/>
        <end position="310"/>
    </location>
</feature>
<evidence type="ECO:0000259" key="2">
    <source>
        <dbReference type="PROSITE" id="PS50125"/>
    </source>
</evidence>
<feature type="compositionally biased region" description="Polar residues" evidence="1">
    <location>
        <begin position="385"/>
        <end position="397"/>
    </location>
</feature>
<sequence length="754" mass="81522">MPGPHLVHALIEDVTVADELDRVTMLFSDFKGYTAWCNGEDPETVYKILNVIYNAFDKHLDEQGVYKLETIGDAFVVVGGLPGFRSRENHALAVIKFAFCMLHELELITSRNGLDFEMRIGIHTGPVVGGVVGFKKPRYLCWGKSSLIANLLESEGTPGRILVSKDTLMELTSQELSLNQLVAEKNSSVVKLNDEVIPTYFINGDVKPFLKMNLKNQKQLRAMESRRSSRGSIGSQRQLVGANASTRSLLDLMTPVKLIHRKSAGGTTGSMKRRGSMFSLRGTRRGSMSRRLSFFSRKRSSAGSSRSIESQALNASSPLGAECSTFRRRLSGGTSPATVVPASPVAKWEEKSDDPVNLSRRQSSNASAAASDISMASKSEPGGLNCNQMKVSHQSDPPTGGQAGKVQVDLRDSLSYRSILRKGRSGGVADDNSGSGSARSAHQRKLFPSGSSEGSFQHFSRAGSSVSDDEVDATSFWSRTGGDILHAHREEDEQDLLAEASPHPSASEEYWQRNCSAGRKQSNRGGAAKHQQCGSSKEGCSTADSLSKTSTPRRMSSGGETVATKGTVGRVTLQPLSSTINGSEDKVTKVRKFMDGSNVSLDADSLHMQQLEGFADEPAESKIEKSAREKNKTTLTCSPGYHSPGQVGPKQSLSSVSPSSPLDSILNERLALGSGAIERSTFNIVEKDGLDHSRKYHNHDNNMHFSRTAPPDARVETEEDGTATPASDGSLLHGDERQVGISDLILPDLNRTID</sequence>
<feature type="compositionally biased region" description="Polar residues" evidence="1">
    <location>
        <begin position="449"/>
        <end position="466"/>
    </location>
</feature>
<feature type="compositionally biased region" description="Basic and acidic residues" evidence="1">
    <location>
        <begin position="619"/>
        <end position="632"/>
    </location>
</feature>
<accession>A0A7S3XMT0</accession>
<dbReference type="EMBL" id="HBIU01007403">
    <property type="protein sequence ID" value="CAE0624191.1"/>
    <property type="molecule type" value="Transcribed_RNA"/>
</dbReference>
<feature type="region of interest" description="Disordered" evidence="1">
    <location>
        <begin position="419"/>
        <end position="470"/>
    </location>
</feature>
<feature type="region of interest" description="Disordered" evidence="1">
    <location>
        <begin position="328"/>
        <end position="405"/>
    </location>
</feature>
<dbReference type="PANTHER" id="PTHR45655:SF13">
    <property type="entry name" value="SOLUBLE GUANYLATE CYCLASE GCY-32-RELATED"/>
    <property type="match status" value="1"/>
</dbReference>
<dbReference type="PROSITE" id="PS50125">
    <property type="entry name" value="GUANYLATE_CYCLASE_2"/>
    <property type="match status" value="1"/>
</dbReference>
<feature type="region of interest" description="Disordered" evidence="1">
    <location>
        <begin position="693"/>
        <end position="737"/>
    </location>
</feature>
<dbReference type="PANTHER" id="PTHR45655">
    <property type="entry name" value="GUANYLATE CYCLASE SOLUBLE SUBUNIT BETA-2"/>
    <property type="match status" value="1"/>
</dbReference>
<feature type="compositionally biased region" description="Low complexity" evidence="1">
    <location>
        <begin position="652"/>
        <end position="661"/>
    </location>
</feature>
<evidence type="ECO:0000256" key="1">
    <source>
        <dbReference type="SAM" id="MobiDB-lite"/>
    </source>
</evidence>
<reference evidence="3" key="1">
    <citation type="submission" date="2021-01" db="EMBL/GenBank/DDBJ databases">
        <authorList>
            <person name="Corre E."/>
            <person name="Pelletier E."/>
            <person name="Niang G."/>
            <person name="Scheremetjew M."/>
            <person name="Finn R."/>
            <person name="Kale V."/>
            <person name="Holt S."/>
            <person name="Cochrane G."/>
            <person name="Meng A."/>
            <person name="Brown T."/>
            <person name="Cohen L."/>
        </authorList>
    </citation>
    <scope>NUCLEOTIDE SEQUENCE</scope>
    <source>
        <strain evidence="3">CCMP3107</strain>
    </source>
</reference>
<feature type="region of interest" description="Disordered" evidence="1">
    <location>
        <begin position="261"/>
        <end position="316"/>
    </location>
</feature>
<gene>
    <name evidence="3" type="ORF">HAKA00212_LOCUS2857</name>
</gene>
<feature type="region of interest" description="Disordered" evidence="1">
    <location>
        <begin position="615"/>
        <end position="661"/>
    </location>
</feature>
<dbReference type="SUPFAM" id="SSF55073">
    <property type="entry name" value="Nucleotide cyclase"/>
    <property type="match status" value="1"/>
</dbReference>